<dbReference type="PANTHER" id="PTHR46312:SF2">
    <property type="entry name" value="NUCLEOTIDE-BINDING OLIGOMERIZATION DOMAIN-CONTAINING PROTEIN 2-LIKE"/>
    <property type="match status" value="1"/>
</dbReference>
<evidence type="ECO:0000313" key="3">
    <source>
        <dbReference type="Proteomes" id="UP001163046"/>
    </source>
</evidence>
<dbReference type="EMBL" id="MU827779">
    <property type="protein sequence ID" value="KAJ7339525.1"/>
    <property type="molecule type" value="Genomic_DNA"/>
</dbReference>
<proteinExistence type="predicted"/>
<dbReference type="SUPFAM" id="SSF52047">
    <property type="entry name" value="RNI-like"/>
    <property type="match status" value="1"/>
</dbReference>
<accession>A0A9W9YFJ3</accession>
<gene>
    <name evidence="2" type="ORF">OS493_005924</name>
</gene>
<evidence type="ECO:0000256" key="1">
    <source>
        <dbReference type="SAM" id="MobiDB-lite"/>
    </source>
</evidence>
<organism evidence="2 3">
    <name type="scientific">Desmophyllum pertusum</name>
    <dbReference type="NCBI Taxonomy" id="174260"/>
    <lineage>
        <taxon>Eukaryota</taxon>
        <taxon>Metazoa</taxon>
        <taxon>Cnidaria</taxon>
        <taxon>Anthozoa</taxon>
        <taxon>Hexacorallia</taxon>
        <taxon>Scleractinia</taxon>
        <taxon>Caryophylliina</taxon>
        <taxon>Caryophylliidae</taxon>
        <taxon>Desmophyllum</taxon>
    </lineage>
</organism>
<keyword evidence="3" id="KW-1185">Reference proteome</keyword>
<name>A0A9W9YFJ3_9CNID</name>
<feature type="region of interest" description="Disordered" evidence="1">
    <location>
        <begin position="184"/>
        <end position="216"/>
    </location>
</feature>
<dbReference type="OrthoDB" id="120976at2759"/>
<protein>
    <submittedName>
        <fullName evidence="2">Uncharacterized protein</fullName>
    </submittedName>
</protein>
<dbReference type="InterPro" id="IPR016024">
    <property type="entry name" value="ARM-type_fold"/>
</dbReference>
<dbReference type="Gene3D" id="3.80.10.10">
    <property type="entry name" value="Ribonuclease Inhibitor"/>
    <property type="match status" value="1"/>
</dbReference>
<sequence length="417" mass="47687">MDHLEVYPEKLVDLIRRDYKGAVLCPFPWRYCAKKGVPLDDNDPIEAYAAQLNQLGKLAFEALVKDQLAFSAGEMRGQSTEFIEFGFLSREASASKIKPKSSYAFTHKTIQEYFAAFYLAHQLLTGDSEKGTLLAKLSPIEKFWQVWEFLFTMVASKSDDMAVLLVSSLCASFSQERPERLSLGHSALHEDDEEEEEEDEEEDDDERDDDSEDYAYDDDIYMYDNDDDDDGNFDDDSFAAEICNNVCYPWERNRKLLPHADRSMVVEELLIGTMYLIAQCEQGETELKDYQKKMVLTLARCLPLNKCYRSRSDRFTYVRSEYLKANCKLTHLSWFANLDELALATIEHVLQSSHKLVYLHLCSELCSTSLTPALQANCTLTHLNLERARIRIAGAKALGQVLQSNCTLTHLSLLVTR</sequence>
<dbReference type="SUPFAM" id="SSF48371">
    <property type="entry name" value="ARM repeat"/>
    <property type="match status" value="1"/>
</dbReference>
<evidence type="ECO:0000313" key="2">
    <source>
        <dbReference type="EMBL" id="KAJ7339525.1"/>
    </source>
</evidence>
<dbReference type="InterPro" id="IPR032675">
    <property type="entry name" value="LRR_dom_sf"/>
</dbReference>
<dbReference type="PANTHER" id="PTHR46312">
    <property type="entry name" value="NACHT DOMAIN-CONTAINING PROTEIN"/>
    <property type="match status" value="1"/>
</dbReference>
<dbReference type="AlphaFoldDB" id="A0A9W9YFJ3"/>
<comment type="caution">
    <text evidence="2">The sequence shown here is derived from an EMBL/GenBank/DDBJ whole genome shotgun (WGS) entry which is preliminary data.</text>
</comment>
<reference evidence="2" key="1">
    <citation type="submission" date="2023-01" db="EMBL/GenBank/DDBJ databases">
        <title>Genome assembly of the deep-sea coral Lophelia pertusa.</title>
        <authorList>
            <person name="Herrera S."/>
            <person name="Cordes E."/>
        </authorList>
    </citation>
    <scope>NUCLEOTIDE SEQUENCE</scope>
    <source>
        <strain evidence="2">USNM1676648</strain>
        <tissue evidence="2">Polyp</tissue>
    </source>
</reference>
<dbReference type="Proteomes" id="UP001163046">
    <property type="component" value="Unassembled WGS sequence"/>
</dbReference>
<feature type="compositionally biased region" description="Acidic residues" evidence="1">
    <location>
        <begin position="190"/>
        <end position="216"/>
    </location>
</feature>